<feature type="region of interest" description="Disordered" evidence="5">
    <location>
        <begin position="121"/>
        <end position="156"/>
    </location>
</feature>
<reference evidence="6" key="1">
    <citation type="submission" date="2021-02" db="EMBL/GenBank/DDBJ databases">
        <authorList>
            <person name="Bekaert M."/>
        </authorList>
    </citation>
    <scope>NUCLEOTIDE SEQUENCE</scope>
    <source>
        <strain evidence="6">IoA-00</strain>
    </source>
</reference>
<evidence type="ECO:0000256" key="1">
    <source>
        <dbReference type="ARBA" id="ARBA00004604"/>
    </source>
</evidence>
<dbReference type="Gene3D" id="3.30.70.330">
    <property type="match status" value="1"/>
</dbReference>
<sequence>MAKRAAMLSMVKDLTVMDEDKRDKTLDSLLKSMFKVLSEVKSQVQSAGMSLKDIPEDKKEQRIRGPSIRKYLLSANNDYNTLYRWSLSYISYGDFPPSLINEPTKKLIHLATQELGVGERDPDYVNPYKKKDRPPLKRFEDPPIAPKKSKKKVKRGPRRGVVYINHLPHGFYENQLYAFLSQFGTVTNLRVGRSSKTGNPKGYAFAEFLYPEILKCSVVSKSRLSRRIFKNKIHPNNPPAPKIRAKSKHALNNVNVSDEVVEKRKYKQYGKLIKLQKMLQEAGIETTIKIPKTVLKAKSETETDKTETVKKPKVKTPSQRPLISLVLDDKIKSLKRKRISDQTKGKQNSDSSLSSTSRPAQASPETPSNMNKKIKNAVDVKQGTTPERGEALTTTSQTPSHSKNSMDQAEASSSGKVMLKSGSKKRKRQSLSGDSVQVVEGSSKQEDANLSFSSDKKVASKSPKAKKAHKAPPVPQKMSSSPTLQESNQSSSSCPTTPVSSQGGKKNPSTPSTSKKK</sequence>
<dbReference type="GO" id="GO:0005730">
    <property type="term" value="C:nucleolus"/>
    <property type="evidence" value="ECO:0007669"/>
    <property type="project" value="UniProtKB-SubCell"/>
</dbReference>
<feature type="compositionally biased region" description="Low complexity" evidence="5">
    <location>
        <begin position="490"/>
        <end position="517"/>
    </location>
</feature>
<dbReference type="CDD" id="cd12307">
    <property type="entry name" value="RRM_NIFK_like"/>
    <property type="match status" value="1"/>
</dbReference>
<evidence type="ECO:0000256" key="4">
    <source>
        <dbReference type="PROSITE-ProRule" id="PRU00176"/>
    </source>
</evidence>
<dbReference type="Pfam" id="PF15002">
    <property type="entry name" value="ERK-JNK_inhib"/>
    <property type="match status" value="1"/>
</dbReference>
<dbReference type="SUPFAM" id="SSF54928">
    <property type="entry name" value="RNA-binding domain, RBD"/>
    <property type="match status" value="1"/>
</dbReference>
<dbReference type="Pfam" id="PF00076">
    <property type="entry name" value="RRM_1"/>
    <property type="match status" value="1"/>
</dbReference>
<dbReference type="PANTHER" id="PTHR46754">
    <property type="entry name" value="MKI67 FHA DOMAIN-INTERACTING NUCLEOLAR PHOSPHOPROTEIN"/>
    <property type="match status" value="1"/>
</dbReference>
<evidence type="ECO:0000313" key="6">
    <source>
        <dbReference type="EMBL" id="CAF2975280.1"/>
    </source>
</evidence>
<keyword evidence="2 4" id="KW-0694">RNA-binding</keyword>
<dbReference type="InterPro" id="IPR000504">
    <property type="entry name" value="RRM_dom"/>
</dbReference>
<keyword evidence="3" id="KW-0539">Nucleus</keyword>
<dbReference type="Proteomes" id="UP000675881">
    <property type="component" value="Chromosome 6"/>
</dbReference>
<evidence type="ECO:0000256" key="3">
    <source>
        <dbReference type="ARBA" id="ARBA00023242"/>
    </source>
</evidence>
<dbReference type="InterPro" id="IPR012677">
    <property type="entry name" value="Nucleotide-bd_a/b_plait_sf"/>
</dbReference>
<dbReference type="SMART" id="SM00360">
    <property type="entry name" value="RRM"/>
    <property type="match status" value="1"/>
</dbReference>
<name>A0A7R8CZE5_LEPSM</name>
<dbReference type="OrthoDB" id="21467at2759"/>
<feature type="compositionally biased region" description="Basic and acidic residues" evidence="5">
    <location>
        <begin position="297"/>
        <end position="310"/>
    </location>
</feature>
<dbReference type="InterPro" id="IPR026321">
    <property type="entry name" value="CC134"/>
</dbReference>
<evidence type="ECO:0000256" key="5">
    <source>
        <dbReference type="SAM" id="MobiDB-lite"/>
    </source>
</evidence>
<organism evidence="6 7">
    <name type="scientific">Lepeophtheirus salmonis</name>
    <name type="common">Salmon louse</name>
    <name type="synonym">Caligus salmonis</name>
    <dbReference type="NCBI Taxonomy" id="72036"/>
    <lineage>
        <taxon>Eukaryota</taxon>
        <taxon>Metazoa</taxon>
        <taxon>Ecdysozoa</taxon>
        <taxon>Arthropoda</taxon>
        <taxon>Crustacea</taxon>
        <taxon>Multicrustacea</taxon>
        <taxon>Hexanauplia</taxon>
        <taxon>Copepoda</taxon>
        <taxon>Siphonostomatoida</taxon>
        <taxon>Caligidae</taxon>
        <taxon>Lepeophtheirus</taxon>
    </lineage>
</organism>
<proteinExistence type="predicted"/>
<keyword evidence="7" id="KW-1185">Reference proteome</keyword>
<feature type="compositionally biased region" description="Polar residues" evidence="5">
    <location>
        <begin position="345"/>
        <end position="371"/>
    </location>
</feature>
<dbReference type="PROSITE" id="PS50102">
    <property type="entry name" value="RRM"/>
    <property type="match status" value="1"/>
</dbReference>
<evidence type="ECO:0000313" key="7">
    <source>
        <dbReference type="Proteomes" id="UP000675881"/>
    </source>
</evidence>
<feature type="region of interest" description="Disordered" evidence="5">
    <location>
        <begin position="296"/>
        <end position="322"/>
    </location>
</feature>
<accession>A0A7R8CZE5</accession>
<gene>
    <name evidence="6" type="ORF">LSAA_12001</name>
</gene>
<feature type="region of interest" description="Disordered" evidence="5">
    <location>
        <begin position="336"/>
        <end position="517"/>
    </location>
</feature>
<feature type="compositionally biased region" description="Basic residues" evidence="5">
    <location>
        <begin position="147"/>
        <end position="156"/>
    </location>
</feature>
<protein>
    <submittedName>
        <fullName evidence="6">NOP15</fullName>
    </submittedName>
</protein>
<feature type="compositionally biased region" description="Polar residues" evidence="5">
    <location>
        <begin position="392"/>
        <end position="415"/>
    </location>
</feature>
<dbReference type="AlphaFoldDB" id="A0A7R8CZE5"/>
<dbReference type="GO" id="GO:0003723">
    <property type="term" value="F:RNA binding"/>
    <property type="evidence" value="ECO:0007669"/>
    <property type="project" value="UniProtKB-UniRule"/>
</dbReference>
<dbReference type="EMBL" id="HG994585">
    <property type="protein sequence ID" value="CAF2975280.1"/>
    <property type="molecule type" value="Genomic_DNA"/>
</dbReference>
<dbReference type="InterPro" id="IPR035979">
    <property type="entry name" value="RBD_domain_sf"/>
</dbReference>
<feature type="compositionally biased region" description="Polar residues" evidence="5">
    <location>
        <begin position="478"/>
        <end position="489"/>
    </location>
</feature>
<comment type="subcellular location">
    <subcellularLocation>
        <location evidence="1">Nucleus</location>
        <location evidence="1">Nucleolus</location>
    </subcellularLocation>
</comment>
<evidence type="ECO:0000256" key="2">
    <source>
        <dbReference type="ARBA" id="ARBA00022884"/>
    </source>
</evidence>